<name>A0A979FWD4_HYAAZ</name>
<organism evidence="3 4">
    <name type="scientific">Hyalella azteca</name>
    <name type="common">Amphipod</name>
    <dbReference type="NCBI Taxonomy" id="294128"/>
    <lineage>
        <taxon>Eukaryota</taxon>
        <taxon>Metazoa</taxon>
        <taxon>Ecdysozoa</taxon>
        <taxon>Arthropoda</taxon>
        <taxon>Crustacea</taxon>
        <taxon>Multicrustacea</taxon>
        <taxon>Malacostraca</taxon>
        <taxon>Eumalacostraca</taxon>
        <taxon>Peracarida</taxon>
        <taxon>Amphipoda</taxon>
        <taxon>Senticaudata</taxon>
        <taxon>Talitrida</taxon>
        <taxon>Talitroidea</taxon>
        <taxon>Hyalellidae</taxon>
        <taxon>Hyalella</taxon>
    </lineage>
</organism>
<evidence type="ECO:0000256" key="1">
    <source>
        <dbReference type="SAM" id="MobiDB-lite"/>
    </source>
</evidence>
<dbReference type="GO" id="GO:0007249">
    <property type="term" value="P:canonical NF-kappaB signal transduction"/>
    <property type="evidence" value="ECO:0007669"/>
    <property type="project" value="TreeGrafter"/>
</dbReference>
<proteinExistence type="predicted"/>
<feature type="compositionally biased region" description="Polar residues" evidence="1">
    <location>
        <begin position="23"/>
        <end position="32"/>
    </location>
</feature>
<dbReference type="GeneID" id="108678170"/>
<protein>
    <submittedName>
        <fullName evidence="4">Embryonic polarity protein dorsal</fullName>
    </submittedName>
</protein>
<dbReference type="GO" id="GO:0045087">
    <property type="term" value="P:innate immune response"/>
    <property type="evidence" value="ECO:0007669"/>
    <property type="project" value="TreeGrafter"/>
</dbReference>
<dbReference type="SUPFAM" id="SSF49417">
    <property type="entry name" value="p53-like transcription factors"/>
    <property type="match status" value="1"/>
</dbReference>
<dbReference type="Pfam" id="PF00554">
    <property type="entry name" value="RHD_DNA_bind"/>
    <property type="match status" value="1"/>
</dbReference>
<dbReference type="Gene3D" id="2.60.40.340">
    <property type="entry name" value="Rel homology domain (RHD), DNA-binding domain"/>
    <property type="match status" value="1"/>
</dbReference>
<dbReference type="GO" id="GO:0033554">
    <property type="term" value="P:cellular response to stress"/>
    <property type="evidence" value="ECO:0007669"/>
    <property type="project" value="TreeGrafter"/>
</dbReference>
<dbReference type="AlphaFoldDB" id="A0A979FWD4"/>
<dbReference type="GO" id="GO:0045944">
    <property type="term" value="P:positive regulation of transcription by RNA polymerase II"/>
    <property type="evidence" value="ECO:0007669"/>
    <property type="project" value="TreeGrafter"/>
</dbReference>
<dbReference type="GO" id="GO:0038061">
    <property type="term" value="P:non-canonical NF-kappaB signal transduction"/>
    <property type="evidence" value="ECO:0007669"/>
    <property type="project" value="TreeGrafter"/>
</dbReference>
<evidence type="ECO:0000313" key="3">
    <source>
        <dbReference type="Proteomes" id="UP000694843"/>
    </source>
</evidence>
<dbReference type="InterPro" id="IPR000451">
    <property type="entry name" value="NFkB/Dor"/>
</dbReference>
<dbReference type="RefSeq" id="XP_047741569.1">
    <property type="nucleotide sequence ID" value="XM_047885613.1"/>
</dbReference>
<gene>
    <name evidence="4" type="primary">LOC108678170</name>
</gene>
<dbReference type="GO" id="GO:0000978">
    <property type="term" value="F:RNA polymerase II cis-regulatory region sequence-specific DNA binding"/>
    <property type="evidence" value="ECO:0007669"/>
    <property type="project" value="TreeGrafter"/>
</dbReference>
<feature type="region of interest" description="Disordered" evidence="1">
    <location>
        <begin position="1"/>
        <end position="32"/>
    </location>
</feature>
<sequence length="342" mass="37287">MSRNELLGLTKTTNKEHSAKAMDSSTSTSGEMHQSFKEMLEKLASSASGTSLARLDVMASMPPKPTNFVANPLLMKKHNAFVEITEQPSDCGLEKLADGTEGSGTIKGLNSTLSHTTCPAIRIMEYYGPAIVLVSCVSADGPPHYPHPLELRHEQGKEPHGVYVKTVALDMTCKFTDLSLDYVVPSCHREALHKREQLQIDPFRTGFKKTENIDGPAFRLCFQVFLEGSSRGQFTFPLPPVVSRPLHIPVSGCNTKTDTSTAMTGGRADSLHHNTETAEMKAECVKSSTATMKLSGEAAPGGAPCLELSHKNSEESCKASEKRAKSTWRFQRTTFISNNLLV</sequence>
<dbReference type="KEGG" id="hazt:108678170"/>
<evidence type="ECO:0000259" key="2">
    <source>
        <dbReference type="PROSITE" id="PS50254"/>
    </source>
</evidence>
<dbReference type="PANTHER" id="PTHR24169">
    <property type="entry name" value="NUCLEAR FACTOR NF-KAPPA-B PROTEIN"/>
    <property type="match status" value="1"/>
</dbReference>
<keyword evidence="3" id="KW-1185">Reference proteome</keyword>
<dbReference type="GO" id="GO:0034097">
    <property type="term" value="P:response to cytokine"/>
    <property type="evidence" value="ECO:0007669"/>
    <property type="project" value="TreeGrafter"/>
</dbReference>
<dbReference type="OrthoDB" id="7881762at2759"/>
<dbReference type="InterPro" id="IPR037059">
    <property type="entry name" value="RHD_DNA_bind_dom_sf"/>
</dbReference>
<dbReference type="InterPro" id="IPR011539">
    <property type="entry name" value="RHD_DNA_bind_dom"/>
</dbReference>
<dbReference type="GO" id="GO:0000981">
    <property type="term" value="F:DNA-binding transcription factor activity, RNA polymerase II-specific"/>
    <property type="evidence" value="ECO:0007669"/>
    <property type="project" value="TreeGrafter"/>
</dbReference>
<dbReference type="PANTHER" id="PTHR24169:SF25">
    <property type="entry name" value="DORSAL-RELATED IMMUNITY FACTOR DIF-RELATED"/>
    <property type="match status" value="1"/>
</dbReference>
<reference evidence="4" key="1">
    <citation type="submission" date="2025-08" db="UniProtKB">
        <authorList>
            <consortium name="RefSeq"/>
        </authorList>
    </citation>
    <scope>IDENTIFICATION</scope>
    <source>
        <tissue evidence="4">Whole organism</tissue>
    </source>
</reference>
<dbReference type="InterPro" id="IPR008967">
    <property type="entry name" value="p53-like_TF_DNA-bd_sf"/>
</dbReference>
<evidence type="ECO:0000313" key="4">
    <source>
        <dbReference type="RefSeq" id="XP_047741569.1"/>
    </source>
</evidence>
<dbReference type="Proteomes" id="UP000694843">
    <property type="component" value="Unplaced"/>
</dbReference>
<feature type="domain" description="RHD" evidence="2">
    <location>
        <begin position="77"/>
        <end position="247"/>
    </location>
</feature>
<accession>A0A979FWD4</accession>
<dbReference type="GO" id="GO:0005737">
    <property type="term" value="C:cytoplasm"/>
    <property type="evidence" value="ECO:0007669"/>
    <property type="project" value="InterPro"/>
</dbReference>
<dbReference type="PROSITE" id="PS50254">
    <property type="entry name" value="REL_2"/>
    <property type="match status" value="1"/>
</dbReference>
<dbReference type="GO" id="GO:0005634">
    <property type="term" value="C:nucleus"/>
    <property type="evidence" value="ECO:0007669"/>
    <property type="project" value="TreeGrafter"/>
</dbReference>